<dbReference type="InterPro" id="IPR003337">
    <property type="entry name" value="Trehalose_PPase"/>
</dbReference>
<dbReference type="AlphaFoldDB" id="A0A9Q1RL97"/>
<sequence>MLSRSCFNVLNLDDCCSVTDMARIPRMMNFPGIIEDFNGQEGVKNETTSSVSRRIIVANQLPVKAYKDDEKWCFEWDKFALDTLILQLKDGLSSDLEIIYVGCLKADVELNDQEEVANYLWENFKCVPTFLSLDLINKYYHGFCKHYLWPLFHYMLPVTPSHGVRFDRSNWLAYVSANKIFADKVYEVINPDEDYVWIQDYHLMVLPTMLRKKYIRIKVGFFLHSPFPSSEIYRTLPVRDEILKGFLNCDLVGFQTFDYARHFLSCCSRMLGLDYQSKRGYIGIDYFGRTVTIKILPVGIHMGQLQNVMSLSDTGKKAKELKEKYAGKIVMLGIDDMDMFKGIGLKFLAMGHLLDQTPSLRGRVMLVQITNPPRSRGNDIREVEEEVKKIASEINRRHGKPGYQPIVCVSGPVSTQDKLAHYAISECVVVNAVRDGMNLVPYEYTVSRQSSSNLNKALGLDSGRRNSVIIVSEFIGCSPSLSGAIRVNPWDIESVSNGMFSAVTMSDSEKELRHEKHYKYVSSHDVAYWARSFDQDLKRACAEHHHKRCWGIGLGLGFRVVALGPNFRKLSVEHIVSAYNRTNSRLILLDYDGTMLPEDKVDKAPSEEVISILNGLCSDPKNVVFIVSGRGRDTLSKWFSPCPNLGLSAEHGYFTRWSKDSDWESRPVAADLEWKKMVLPIMETYTEATDGSSIEQKESALVWHHLEADPDFGIWQAKELLDHLESVLANEPVVVKRGQHIVEVKPQDVSKGLVFQNLLASMRSRGKSPDFVLCIGDDRSDEDMFESIPWTYEAMSFVGKTGALYKQCPLPIPRILRWRTDEKPEYVDPFRNVIECVVVRPFLYPDYAEKSKRYIKNLVDYNDEVPDPNIDALKSEIGDTCQFYVKMELASGSGHEDQVEDQDLGGRAKETCNHSGRGPSVIANRLKSIEDELVVIHKMLETKPRRHSKFVSSSVRTSRKRIWKALQFVNAKKNRLNALDGSSLSHPDHVDNANDGPSSPLPDQVDDVNCKTLPSSPLLVQVNDASCNTLHREVVDSIVNSEDRSPDGKITNCLSTDIWQG</sequence>
<evidence type="ECO:0000313" key="10">
    <source>
        <dbReference type="Proteomes" id="UP001152561"/>
    </source>
</evidence>
<dbReference type="NCBIfam" id="TIGR00685">
    <property type="entry name" value="T6PP"/>
    <property type="match status" value="1"/>
</dbReference>
<evidence type="ECO:0000256" key="5">
    <source>
        <dbReference type="ARBA" id="ARBA00022676"/>
    </source>
</evidence>
<dbReference type="GO" id="GO:0005829">
    <property type="term" value="C:cytosol"/>
    <property type="evidence" value="ECO:0007669"/>
    <property type="project" value="TreeGrafter"/>
</dbReference>
<keyword evidence="10" id="KW-1185">Reference proteome</keyword>
<dbReference type="CDD" id="cd03788">
    <property type="entry name" value="GT20_TPS"/>
    <property type="match status" value="1"/>
</dbReference>
<dbReference type="FunFam" id="3.40.50.2000:FF:000010">
    <property type="entry name" value="Alpha,alpha-trehalose-phosphate synthase"/>
    <property type="match status" value="1"/>
</dbReference>
<keyword evidence="6" id="KW-0808">Transferase</keyword>
<name>A0A9Q1RL97_9SOLA</name>
<dbReference type="InterPro" id="IPR036412">
    <property type="entry name" value="HAD-like_sf"/>
</dbReference>
<evidence type="ECO:0000256" key="8">
    <source>
        <dbReference type="SAM" id="MobiDB-lite"/>
    </source>
</evidence>
<dbReference type="SUPFAM" id="SSF53756">
    <property type="entry name" value="UDP-Glycosyltransferase/glycogen phosphorylase"/>
    <property type="match status" value="1"/>
</dbReference>
<comment type="caution">
    <text evidence="9">The sequence shown here is derived from an EMBL/GenBank/DDBJ whole genome shotgun (WGS) entry which is preliminary data.</text>
</comment>
<dbReference type="PANTHER" id="PTHR10788:SF46">
    <property type="entry name" value="ALPHA,ALPHA-TREHALOSE-PHOSPHATE SYNTHASE [UDP-FORMING] 11-RELATED"/>
    <property type="match status" value="1"/>
</dbReference>
<dbReference type="InterPro" id="IPR001830">
    <property type="entry name" value="Glyco_trans_20"/>
</dbReference>
<dbReference type="Pfam" id="PF00982">
    <property type="entry name" value="Glyco_transf_20"/>
    <property type="match status" value="1"/>
</dbReference>
<evidence type="ECO:0000256" key="3">
    <source>
        <dbReference type="ARBA" id="ARBA00012538"/>
    </source>
</evidence>
<dbReference type="SUPFAM" id="SSF56784">
    <property type="entry name" value="HAD-like"/>
    <property type="match status" value="1"/>
</dbReference>
<comment type="similarity">
    <text evidence="1">In the N-terminal section; belongs to the glycosyltransferase 20 family.</text>
</comment>
<dbReference type="InterPro" id="IPR023214">
    <property type="entry name" value="HAD_sf"/>
</dbReference>
<feature type="region of interest" description="Disordered" evidence="8">
    <location>
        <begin position="979"/>
        <end position="1006"/>
    </location>
</feature>
<dbReference type="GO" id="GO:0003825">
    <property type="term" value="F:alpha,alpha-trehalose-phosphate synthase (UDP-forming) activity"/>
    <property type="evidence" value="ECO:0007669"/>
    <property type="project" value="UniProtKB-EC"/>
</dbReference>
<dbReference type="CDD" id="cd01627">
    <property type="entry name" value="HAD_TPP"/>
    <property type="match status" value="1"/>
</dbReference>
<reference evidence="10" key="1">
    <citation type="journal article" date="2023" name="Proc. Natl. Acad. Sci. U.S.A.">
        <title>Genomic and structural basis for evolution of tropane alkaloid biosynthesis.</title>
        <authorList>
            <person name="Wanga Y.-J."/>
            <person name="Taina T."/>
            <person name="Yua J.-Y."/>
            <person name="Lia J."/>
            <person name="Xua B."/>
            <person name="Chenc J."/>
            <person name="D'Auriad J.C."/>
            <person name="Huanga J.-P."/>
            <person name="Huanga S.-X."/>
        </authorList>
    </citation>
    <scope>NUCLEOTIDE SEQUENCE [LARGE SCALE GENOMIC DNA]</scope>
    <source>
        <strain evidence="10">cv. KIB-2019</strain>
    </source>
</reference>
<evidence type="ECO:0000256" key="1">
    <source>
        <dbReference type="ARBA" id="ARBA00005409"/>
    </source>
</evidence>
<dbReference type="Proteomes" id="UP001152561">
    <property type="component" value="Unassembled WGS sequence"/>
</dbReference>
<dbReference type="EMBL" id="JAJAGQ010000005">
    <property type="protein sequence ID" value="KAJ8562114.1"/>
    <property type="molecule type" value="Genomic_DNA"/>
</dbReference>
<dbReference type="FunFam" id="3.30.70.1020:FF:000002">
    <property type="entry name" value="Trehalose-6-phosphate synthase 2"/>
    <property type="match status" value="1"/>
</dbReference>
<dbReference type="FunFam" id="3.40.50.1000:FF:000052">
    <property type="entry name" value="Alpha,alpha-trehalose-phosphate synthase [UDP-forming] 6"/>
    <property type="match status" value="1"/>
</dbReference>
<dbReference type="FunFam" id="3.40.50.1000:FF:000054">
    <property type="entry name" value="alpha,alpha-trehalose-phosphate synthase [UDP-forming] 6"/>
    <property type="match status" value="1"/>
</dbReference>
<dbReference type="Gene3D" id="3.40.50.1000">
    <property type="entry name" value="HAD superfamily/HAD-like"/>
    <property type="match status" value="1"/>
</dbReference>
<dbReference type="GO" id="GO:0004805">
    <property type="term" value="F:trehalose-phosphatase activity"/>
    <property type="evidence" value="ECO:0007669"/>
    <property type="project" value="TreeGrafter"/>
</dbReference>
<protein>
    <recommendedName>
        <fullName evidence="3">alpha,alpha-trehalose-phosphate synthase (UDP-forming)</fullName>
        <ecNumber evidence="3">2.4.1.15</ecNumber>
    </recommendedName>
</protein>
<dbReference type="Pfam" id="PF02358">
    <property type="entry name" value="Trehalose_PPase"/>
    <property type="match status" value="1"/>
</dbReference>
<keyword evidence="4" id="KW-0597">Phosphoprotein</keyword>
<evidence type="ECO:0000256" key="2">
    <source>
        <dbReference type="ARBA" id="ARBA00006330"/>
    </source>
</evidence>
<evidence type="ECO:0000313" key="9">
    <source>
        <dbReference type="EMBL" id="KAJ8562114.1"/>
    </source>
</evidence>
<keyword evidence="5" id="KW-0328">Glycosyltransferase</keyword>
<proteinExistence type="inferred from homology"/>
<dbReference type="FunFam" id="3.40.50.2000:FF:000017">
    <property type="entry name" value="alpha,alpha-trehalose-phosphate synthase [UDP-forming] 6"/>
    <property type="match status" value="1"/>
</dbReference>
<evidence type="ECO:0000256" key="7">
    <source>
        <dbReference type="ARBA" id="ARBA00048039"/>
    </source>
</evidence>
<dbReference type="EC" id="2.4.1.15" evidence="3"/>
<organism evidence="9 10">
    <name type="scientific">Anisodus acutangulus</name>
    <dbReference type="NCBI Taxonomy" id="402998"/>
    <lineage>
        <taxon>Eukaryota</taxon>
        <taxon>Viridiplantae</taxon>
        <taxon>Streptophyta</taxon>
        <taxon>Embryophyta</taxon>
        <taxon>Tracheophyta</taxon>
        <taxon>Spermatophyta</taxon>
        <taxon>Magnoliopsida</taxon>
        <taxon>eudicotyledons</taxon>
        <taxon>Gunneridae</taxon>
        <taxon>Pentapetalae</taxon>
        <taxon>asterids</taxon>
        <taxon>lamiids</taxon>
        <taxon>Solanales</taxon>
        <taxon>Solanaceae</taxon>
        <taxon>Solanoideae</taxon>
        <taxon>Hyoscyameae</taxon>
        <taxon>Anisodus</taxon>
    </lineage>
</organism>
<comment type="catalytic activity">
    <reaction evidence="7">
        <text>D-glucose 6-phosphate + UDP-alpha-D-glucose = alpha,alpha-trehalose 6-phosphate + UDP + H(+)</text>
        <dbReference type="Rhea" id="RHEA:18889"/>
        <dbReference type="ChEBI" id="CHEBI:15378"/>
        <dbReference type="ChEBI" id="CHEBI:58223"/>
        <dbReference type="ChEBI" id="CHEBI:58429"/>
        <dbReference type="ChEBI" id="CHEBI:58885"/>
        <dbReference type="ChEBI" id="CHEBI:61548"/>
        <dbReference type="EC" id="2.4.1.15"/>
    </reaction>
</comment>
<accession>A0A9Q1RL97</accession>
<dbReference type="Gene3D" id="3.30.70.1020">
    <property type="entry name" value="Trehalose-6-phosphate phosphatase related protein, domain 2"/>
    <property type="match status" value="1"/>
</dbReference>
<dbReference type="Gene3D" id="3.40.50.2000">
    <property type="entry name" value="Glycogen Phosphorylase B"/>
    <property type="match status" value="2"/>
</dbReference>
<dbReference type="OrthoDB" id="755951at2759"/>
<dbReference type="PANTHER" id="PTHR10788">
    <property type="entry name" value="TREHALOSE-6-PHOSPHATE SYNTHASE"/>
    <property type="match status" value="1"/>
</dbReference>
<dbReference type="GO" id="GO:0005992">
    <property type="term" value="P:trehalose biosynthetic process"/>
    <property type="evidence" value="ECO:0007669"/>
    <property type="project" value="InterPro"/>
</dbReference>
<evidence type="ECO:0000256" key="4">
    <source>
        <dbReference type="ARBA" id="ARBA00022553"/>
    </source>
</evidence>
<dbReference type="NCBIfam" id="TIGR01484">
    <property type="entry name" value="HAD-SF-IIB"/>
    <property type="match status" value="1"/>
</dbReference>
<dbReference type="InterPro" id="IPR006379">
    <property type="entry name" value="HAD-SF_hydro_IIB"/>
</dbReference>
<evidence type="ECO:0000256" key="6">
    <source>
        <dbReference type="ARBA" id="ARBA00022679"/>
    </source>
</evidence>
<comment type="similarity">
    <text evidence="2">In the C-terminal section; belongs to the trehalose phosphatase family.</text>
</comment>
<gene>
    <name evidence="9" type="ORF">K7X08_011405</name>
</gene>